<evidence type="ECO:0000313" key="8">
    <source>
        <dbReference type="EMBL" id="SEG66001.1"/>
    </source>
</evidence>
<dbReference type="Pfam" id="PF13677">
    <property type="entry name" value="MotB_plug"/>
    <property type="match status" value="1"/>
</dbReference>
<evidence type="ECO:0000256" key="2">
    <source>
        <dbReference type="ARBA" id="ARBA00009387"/>
    </source>
</evidence>
<dbReference type="OrthoDB" id="5945995at2"/>
<dbReference type="SUPFAM" id="SSF53955">
    <property type="entry name" value="Lysozyme-like"/>
    <property type="match status" value="1"/>
</dbReference>
<evidence type="ECO:0000256" key="3">
    <source>
        <dbReference type="ARBA" id="ARBA00023136"/>
    </source>
</evidence>
<comment type="similarity">
    <text evidence="2">Belongs to the virb1 family.</text>
</comment>
<evidence type="ECO:0000313" key="9">
    <source>
        <dbReference type="Proteomes" id="UP000236743"/>
    </source>
</evidence>
<dbReference type="Gene3D" id="1.10.530.10">
    <property type="match status" value="1"/>
</dbReference>
<keyword evidence="9" id="KW-1185">Reference proteome</keyword>
<dbReference type="InterPro" id="IPR023346">
    <property type="entry name" value="Lysozyme-like_dom_sf"/>
</dbReference>
<organism evidence="8 9">
    <name type="scientific">Bosea lathyri</name>
    <dbReference type="NCBI Taxonomy" id="1036778"/>
    <lineage>
        <taxon>Bacteria</taxon>
        <taxon>Pseudomonadati</taxon>
        <taxon>Pseudomonadota</taxon>
        <taxon>Alphaproteobacteria</taxon>
        <taxon>Hyphomicrobiales</taxon>
        <taxon>Boseaceae</taxon>
        <taxon>Bosea</taxon>
    </lineage>
</organism>
<feature type="domain" description="Motility protein B-like N-terminal" evidence="7">
    <location>
        <begin position="20"/>
        <end position="64"/>
    </location>
</feature>
<proteinExistence type="inferred from homology"/>
<protein>
    <submittedName>
        <fullName evidence="8">Transglycosylase SLT domain-containing protein</fullName>
    </submittedName>
</protein>
<keyword evidence="5" id="KW-1133">Transmembrane helix</keyword>
<evidence type="ECO:0000259" key="7">
    <source>
        <dbReference type="Pfam" id="PF13677"/>
    </source>
</evidence>
<keyword evidence="5" id="KW-0812">Transmembrane</keyword>
<reference evidence="8 9" key="1">
    <citation type="submission" date="2016-10" db="EMBL/GenBank/DDBJ databases">
        <authorList>
            <person name="de Groot N.N."/>
        </authorList>
    </citation>
    <scope>NUCLEOTIDE SEQUENCE [LARGE SCALE GENOMIC DNA]</scope>
    <source>
        <strain evidence="8 9">DSM 26656</strain>
    </source>
</reference>
<gene>
    <name evidence="8" type="ORF">SAMN04488115_108229</name>
</gene>
<dbReference type="RefSeq" id="WP_103874176.1">
    <property type="nucleotide sequence ID" value="NZ_FNUY01000008.1"/>
</dbReference>
<evidence type="ECO:0000256" key="4">
    <source>
        <dbReference type="SAM" id="MobiDB-lite"/>
    </source>
</evidence>
<dbReference type="EMBL" id="FNUY01000008">
    <property type="protein sequence ID" value="SEG66001.1"/>
    <property type="molecule type" value="Genomic_DNA"/>
</dbReference>
<feature type="transmembrane region" description="Helical" evidence="5">
    <location>
        <begin position="29"/>
        <end position="48"/>
    </location>
</feature>
<sequence>MDKGPPDLIIIRRYAVKVADQPKTGVWKIAHADFMTAMMALFLVLWLVNATNRETRTTVAQYFNPIKLTDTTSDRKGVRSPQDAEPGESERAELLPGDEKGAKSTGSEWRPSHPARDPSQGAPGFEDPYAVLAEVAAAKSERNAERISRQTLGTSAQTVCEEHMTRVSKAYDIPVGVLYSVGLTESGRRNSLQPFALNIQGQAFFGATKEEALAAFQAARARGKKLIDIGCMQINHHYHRDQFPSLDAMFDPALNVEYSAKFLKRLKARHATWTMAVARYHAGPHNNPAQQRYVCTVIRNMVATGFGQWTDNAKSFCGVKVAGR</sequence>
<keyword evidence="3 5" id="KW-0472">Membrane</keyword>
<dbReference type="AlphaFoldDB" id="A0A1H6BZ73"/>
<feature type="compositionally biased region" description="Basic and acidic residues" evidence="4">
    <location>
        <begin position="88"/>
        <end position="102"/>
    </location>
</feature>
<dbReference type="InterPro" id="IPR025713">
    <property type="entry name" value="MotB-like_N_dom"/>
</dbReference>
<dbReference type="Proteomes" id="UP000236743">
    <property type="component" value="Unassembled WGS sequence"/>
</dbReference>
<dbReference type="GO" id="GO:0016020">
    <property type="term" value="C:membrane"/>
    <property type="evidence" value="ECO:0007669"/>
    <property type="project" value="UniProtKB-SubCell"/>
</dbReference>
<feature type="domain" description="Transglycosylase SLT" evidence="6">
    <location>
        <begin position="170"/>
        <end position="293"/>
    </location>
</feature>
<evidence type="ECO:0000259" key="6">
    <source>
        <dbReference type="Pfam" id="PF01464"/>
    </source>
</evidence>
<evidence type="ECO:0000256" key="1">
    <source>
        <dbReference type="ARBA" id="ARBA00004370"/>
    </source>
</evidence>
<evidence type="ECO:0000256" key="5">
    <source>
        <dbReference type="SAM" id="Phobius"/>
    </source>
</evidence>
<comment type="subcellular location">
    <subcellularLocation>
        <location evidence="1">Membrane</location>
    </subcellularLocation>
</comment>
<feature type="region of interest" description="Disordered" evidence="4">
    <location>
        <begin position="71"/>
        <end position="124"/>
    </location>
</feature>
<dbReference type="InterPro" id="IPR008258">
    <property type="entry name" value="Transglycosylase_SLT_dom_1"/>
</dbReference>
<accession>A0A1H6BZ73</accession>
<dbReference type="Pfam" id="PF01464">
    <property type="entry name" value="SLT"/>
    <property type="match status" value="1"/>
</dbReference>
<name>A0A1H6BZ73_9HYPH</name>